<proteinExistence type="predicted"/>
<keyword evidence="1" id="KW-0472">Membrane</keyword>
<reference evidence="3" key="1">
    <citation type="submission" date="2016-04" db="EMBL/GenBank/DDBJ databases">
        <authorList>
            <person name="Guldener U."/>
            <person name="Guldener U."/>
        </authorList>
    </citation>
    <scope>NUCLEOTIDE SEQUENCE [LARGE SCALE GENOMIC DNA]</scope>
    <source>
        <strain evidence="3">UB2112</strain>
    </source>
</reference>
<sequence length="144" mass="15733">MTAASISARLGERPVVESSVVAQLAKTVLTPLSGLPFLTQLFISTLALLSGWMLYNLMISPLSRYPGPLSARLGIPFWRFWHTLQGIGKNISLMELSKIIPEILLRYDIKKPIVAPTVQRHGATAGLGKSAKQPLFQGRSLLVP</sequence>
<dbReference type="EMBL" id="LT558122">
    <property type="protein sequence ID" value="SAM82096.1"/>
    <property type="molecule type" value="Genomic_DNA"/>
</dbReference>
<evidence type="ECO:0000313" key="2">
    <source>
        <dbReference type="EMBL" id="SAM82096.1"/>
    </source>
</evidence>
<gene>
    <name evidence="2" type="ORF">UBRO_20631</name>
</gene>
<name>A0A1K0G3S9_9BASI</name>
<dbReference type="AlphaFoldDB" id="A0A1K0G3S9"/>
<accession>A0A1K0G3S9</accession>
<organism evidence="2 3">
    <name type="scientific">Ustilago bromivora</name>
    <dbReference type="NCBI Taxonomy" id="307758"/>
    <lineage>
        <taxon>Eukaryota</taxon>
        <taxon>Fungi</taxon>
        <taxon>Dikarya</taxon>
        <taxon>Basidiomycota</taxon>
        <taxon>Ustilaginomycotina</taxon>
        <taxon>Ustilaginomycetes</taxon>
        <taxon>Ustilaginales</taxon>
        <taxon>Ustilaginaceae</taxon>
        <taxon>Ustilago</taxon>
    </lineage>
</organism>
<evidence type="ECO:0000256" key="1">
    <source>
        <dbReference type="SAM" id="Phobius"/>
    </source>
</evidence>
<dbReference type="Proteomes" id="UP000179920">
    <property type="component" value="Chromosome VI"/>
</dbReference>
<protein>
    <submittedName>
        <fullName evidence="2">Uncharacterized protein</fullName>
    </submittedName>
</protein>
<keyword evidence="1" id="KW-1133">Transmembrane helix</keyword>
<evidence type="ECO:0000313" key="3">
    <source>
        <dbReference type="Proteomes" id="UP000179920"/>
    </source>
</evidence>
<keyword evidence="1" id="KW-0812">Transmembrane</keyword>
<feature type="transmembrane region" description="Helical" evidence="1">
    <location>
        <begin position="37"/>
        <end position="55"/>
    </location>
</feature>